<dbReference type="AlphaFoldDB" id="A0AAN8US29"/>
<dbReference type="Gene3D" id="1.20.58.1310">
    <property type="entry name" value="PRONE domain, subdomain 2"/>
    <property type="match status" value="1"/>
</dbReference>
<dbReference type="InterPro" id="IPR038937">
    <property type="entry name" value="RopGEF"/>
</dbReference>
<evidence type="ECO:0000313" key="5">
    <source>
        <dbReference type="EMBL" id="KAK6914968.1"/>
    </source>
</evidence>
<keyword evidence="6" id="KW-1185">Reference proteome</keyword>
<proteinExistence type="predicted"/>
<evidence type="ECO:0000256" key="1">
    <source>
        <dbReference type="ARBA" id="ARBA00022658"/>
    </source>
</evidence>
<accession>A0AAN8US29</accession>
<reference evidence="5 6" key="1">
    <citation type="submission" date="2023-12" db="EMBL/GenBank/DDBJ databases">
        <title>A high-quality genome assembly for Dillenia turbinata (Dilleniales).</title>
        <authorList>
            <person name="Chanderbali A."/>
        </authorList>
    </citation>
    <scope>NUCLEOTIDE SEQUENCE [LARGE SCALE GENOMIC DNA]</scope>
    <source>
        <strain evidence="5">LSX21</strain>
        <tissue evidence="5">Leaf</tissue>
    </source>
</reference>
<evidence type="ECO:0000313" key="6">
    <source>
        <dbReference type="Proteomes" id="UP001370490"/>
    </source>
</evidence>
<dbReference type="PANTHER" id="PTHR33101:SF6">
    <property type="entry name" value="ROP GUANINE NUCLEOTIDE EXCHANGE FACTOR 1"/>
    <property type="match status" value="1"/>
</dbReference>
<dbReference type="InterPro" id="IPR005512">
    <property type="entry name" value="PRONE_dom"/>
</dbReference>
<dbReference type="Gene3D" id="1.20.58.2010">
    <property type="entry name" value="PRONE domain, subdomain 1"/>
    <property type="match status" value="1"/>
</dbReference>
<feature type="region of interest" description="Disordered" evidence="3">
    <location>
        <begin position="1"/>
        <end position="74"/>
    </location>
</feature>
<name>A0AAN8US29_9MAGN</name>
<feature type="compositionally biased region" description="Basic and acidic residues" evidence="3">
    <location>
        <begin position="22"/>
        <end position="31"/>
    </location>
</feature>
<dbReference type="Proteomes" id="UP001370490">
    <property type="component" value="Unassembled WGS sequence"/>
</dbReference>
<evidence type="ECO:0000256" key="3">
    <source>
        <dbReference type="SAM" id="MobiDB-lite"/>
    </source>
</evidence>
<evidence type="ECO:0000256" key="2">
    <source>
        <dbReference type="PROSITE-ProRule" id="PRU00663"/>
    </source>
</evidence>
<gene>
    <name evidence="5" type="ORF">RJ641_020085</name>
</gene>
<organism evidence="5 6">
    <name type="scientific">Dillenia turbinata</name>
    <dbReference type="NCBI Taxonomy" id="194707"/>
    <lineage>
        <taxon>Eukaryota</taxon>
        <taxon>Viridiplantae</taxon>
        <taxon>Streptophyta</taxon>
        <taxon>Embryophyta</taxon>
        <taxon>Tracheophyta</taxon>
        <taxon>Spermatophyta</taxon>
        <taxon>Magnoliopsida</taxon>
        <taxon>eudicotyledons</taxon>
        <taxon>Gunneridae</taxon>
        <taxon>Pentapetalae</taxon>
        <taxon>Dilleniales</taxon>
        <taxon>Dilleniaceae</taxon>
        <taxon>Dillenia</taxon>
    </lineage>
</organism>
<dbReference type="EMBL" id="JBAMMX010000025">
    <property type="protein sequence ID" value="KAK6914968.1"/>
    <property type="molecule type" value="Genomic_DNA"/>
</dbReference>
<sequence length="374" mass="41965">MNERCRLSSVRTGGAANQQQPNRDDNDDNNKGRVTAKGGRRSAQPRKKKNQDSSKRRSGTNEGKICSTSTRRGHVRRRESNGILTALCMILPALKKLDAMLIGILDGFQDTEFWFVDRGIIVAHGEDCDVFPSGISRRPSFWQEEKWWLPCPRVPPSGLSDEASKMLQQCRDCTNQILKAAMAINSSVLAEMEIPCAFIETLPKVYRARGKRKGGKNGNPHASFSNGRYASVVLIPHGGKSAKACLGDIFYRYVTADQMFAELTGPLNRASSFRKLRTASRLQFMFGDRKTLSGIQSQEIQVKGLVTDTERNQFLAQRAETPLQSLRHRFPGPPLCALDMSKIQYNKMHKLCPSSISHKLFQLYIHYLCKITAI</sequence>
<dbReference type="GO" id="GO:0005085">
    <property type="term" value="F:guanyl-nucleotide exchange factor activity"/>
    <property type="evidence" value="ECO:0007669"/>
    <property type="project" value="UniProtKB-UniRule"/>
</dbReference>
<feature type="domain" description="PRONE" evidence="4">
    <location>
        <begin position="91"/>
        <end position="374"/>
    </location>
</feature>
<feature type="compositionally biased region" description="Basic residues" evidence="3">
    <location>
        <begin position="38"/>
        <end position="49"/>
    </location>
</feature>
<keyword evidence="1 2" id="KW-0344">Guanine-nucleotide releasing factor</keyword>
<protein>
    <submittedName>
        <fullName evidence="5">PRONE domain</fullName>
    </submittedName>
</protein>
<dbReference type="PANTHER" id="PTHR33101">
    <property type="entry name" value="ROP GUANINE NUCLEOTIDE EXCHANGE FACTOR 1"/>
    <property type="match status" value="1"/>
</dbReference>
<dbReference type="PROSITE" id="PS51334">
    <property type="entry name" value="PRONE"/>
    <property type="match status" value="1"/>
</dbReference>
<comment type="caution">
    <text evidence="5">The sequence shown here is derived from an EMBL/GenBank/DDBJ whole genome shotgun (WGS) entry which is preliminary data.</text>
</comment>
<dbReference type="Pfam" id="PF03759">
    <property type="entry name" value="PRONE"/>
    <property type="match status" value="2"/>
</dbReference>
<evidence type="ECO:0000259" key="4">
    <source>
        <dbReference type="PROSITE" id="PS51334"/>
    </source>
</evidence>